<reference evidence="2" key="1">
    <citation type="journal article" date="2019" name="Int. J. Syst. Evol. Microbiol.">
        <title>The Global Catalogue of Microorganisms (GCM) 10K type strain sequencing project: providing services to taxonomists for standard genome sequencing and annotation.</title>
        <authorList>
            <consortium name="The Broad Institute Genomics Platform"/>
            <consortium name="The Broad Institute Genome Sequencing Center for Infectious Disease"/>
            <person name="Wu L."/>
            <person name="Ma J."/>
        </authorList>
    </citation>
    <scope>NUCLEOTIDE SEQUENCE [LARGE SCALE GENOMIC DNA]</scope>
    <source>
        <strain evidence="2">CCUG 52468</strain>
    </source>
</reference>
<dbReference type="EMBL" id="JBHTKY010000001">
    <property type="protein sequence ID" value="MFD1164207.1"/>
    <property type="molecule type" value="Genomic_DNA"/>
</dbReference>
<proteinExistence type="predicted"/>
<dbReference type="Proteomes" id="UP001597205">
    <property type="component" value="Unassembled WGS sequence"/>
</dbReference>
<comment type="caution">
    <text evidence="1">The sequence shown here is derived from an EMBL/GenBank/DDBJ whole genome shotgun (WGS) entry which is preliminary data.</text>
</comment>
<dbReference type="PROSITE" id="PS51257">
    <property type="entry name" value="PROKAR_LIPOPROTEIN"/>
    <property type="match status" value="1"/>
</dbReference>
<accession>A0ABW3RGZ7</accession>
<gene>
    <name evidence="1" type="ORF">ACFQ2C_01165</name>
</gene>
<evidence type="ECO:0000313" key="1">
    <source>
        <dbReference type="EMBL" id="MFD1164207.1"/>
    </source>
</evidence>
<evidence type="ECO:0008006" key="3">
    <source>
        <dbReference type="Google" id="ProtNLM"/>
    </source>
</evidence>
<evidence type="ECO:0000313" key="2">
    <source>
        <dbReference type="Proteomes" id="UP001597205"/>
    </source>
</evidence>
<organism evidence="1 2">
    <name type="scientific">Sphingobacterium daejeonense</name>
    <dbReference type="NCBI Taxonomy" id="371142"/>
    <lineage>
        <taxon>Bacteria</taxon>
        <taxon>Pseudomonadati</taxon>
        <taxon>Bacteroidota</taxon>
        <taxon>Sphingobacteriia</taxon>
        <taxon>Sphingobacteriales</taxon>
        <taxon>Sphingobacteriaceae</taxon>
        <taxon>Sphingobacterium</taxon>
    </lineage>
</organism>
<keyword evidence="2" id="KW-1185">Reference proteome</keyword>
<sequence length="136" mass="15230">MKKLLILGLVAIGLASCSKETLDYAERDTALNLLRANKWFEVTITTKEEGKDPVVEQLVGGEDTQYIEFRANGNAYIMNQDQTYSNPIPYNMPEKKVLVFDGITYSINEGLIGSIKQFTGTNVEGSKTTSILFKRR</sequence>
<name>A0ABW3RGZ7_9SPHI</name>
<dbReference type="RefSeq" id="WP_260030809.1">
    <property type="nucleotide sequence ID" value="NZ_JALXMZ010000009.1"/>
</dbReference>
<protein>
    <recommendedName>
        <fullName evidence="3">Lipocalin-like domain-containing protein</fullName>
    </recommendedName>
</protein>